<feature type="transmembrane region" description="Helical" evidence="7">
    <location>
        <begin position="324"/>
        <end position="348"/>
    </location>
</feature>
<dbReference type="OrthoDB" id="6581954at2759"/>
<dbReference type="GO" id="GO:0035725">
    <property type="term" value="P:sodium ion transmembrane transport"/>
    <property type="evidence" value="ECO:0007669"/>
    <property type="project" value="TreeGrafter"/>
</dbReference>
<keyword evidence="2" id="KW-0813">Transport</keyword>
<evidence type="ECO:0000313" key="8">
    <source>
        <dbReference type="EMBL" id="EJK68924.1"/>
    </source>
</evidence>
<dbReference type="PROSITE" id="PS50267">
    <property type="entry name" value="NA_NEUROTRAN_SYMP_3"/>
    <property type="match status" value="1"/>
</dbReference>
<reference evidence="8 9" key="1">
    <citation type="journal article" date="2012" name="Genome Biol.">
        <title>Genome and low-iron response of an oceanic diatom adapted to chronic iron limitation.</title>
        <authorList>
            <person name="Lommer M."/>
            <person name="Specht M."/>
            <person name="Roy A.S."/>
            <person name="Kraemer L."/>
            <person name="Andreson R."/>
            <person name="Gutowska M.A."/>
            <person name="Wolf J."/>
            <person name="Bergner S.V."/>
            <person name="Schilhabel M.B."/>
            <person name="Klostermeier U.C."/>
            <person name="Beiko R.G."/>
            <person name="Rosenstiel P."/>
            <person name="Hippler M."/>
            <person name="Laroche J."/>
        </authorList>
    </citation>
    <scope>NUCLEOTIDE SEQUENCE [LARGE SCALE GENOMIC DNA]</scope>
    <source>
        <strain evidence="8 9">CCMP1005</strain>
    </source>
</reference>
<feature type="transmembrane region" description="Helical" evidence="7">
    <location>
        <begin position="89"/>
        <end position="116"/>
    </location>
</feature>
<feature type="transmembrane region" description="Helical" evidence="7">
    <location>
        <begin position="368"/>
        <end position="389"/>
    </location>
</feature>
<dbReference type="Pfam" id="PF00209">
    <property type="entry name" value="SNF"/>
    <property type="match status" value="1"/>
</dbReference>
<dbReference type="PRINTS" id="PR00176">
    <property type="entry name" value="NANEUSMPORT"/>
</dbReference>
<evidence type="ECO:0000256" key="3">
    <source>
        <dbReference type="ARBA" id="ARBA00022692"/>
    </source>
</evidence>
<dbReference type="EMBL" id="AGNL01010695">
    <property type="protein sequence ID" value="EJK68924.1"/>
    <property type="molecule type" value="Genomic_DNA"/>
</dbReference>
<organism evidence="8 9">
    <name type="scientific">Thalassiosira oceanica</name>
    <name type="common">Marine diatom</name>
    <dbReference type="NCBI Taxonomy" id="159749"/>
    <lineage>
        <taxon>Eukaryota</taxon>
        <taxon>Sar</taxon>
        <taxon>Stramenopiles</taxon>
        <taxon>Ochrophyta</taxon>
        <taxon>Bacillariophyta</taxon>
        <taxon>Coscinodiscophyceae</taxon>
        <taxon>Thalassiosirophycidae</taxon>
        <taxon>Thalassiosirales</taxon>
        <taxon>Thalassiosiraceae</taxon>
        <taxon>Thalassiosira</taxon>
    </lineage>
</organism>
<feature type="transmembrane region" description="Helical" evidence="7">
    <location>
        <begin position="128"/>
        <end position="147"/>
    </location>
</feature>
<feature type="region of interest" description="Disordered" evidence="6">
    <location>
        <begin position="419"/>
        <end position="466"/>
    </location>
</feature>
<comment type="subcellular location">
    <subcellularLocation>
        <location evidence="1">Membrane</location>
        <topology evidence="1">Multi-pass membrane protein</topology>
    </subcellularLocation>
</comment>
<dbReference type="Proteomes" id="UP000266841">
    <property type="component" value="Unassembled WGS sequence"/>
</dbReference>
<dbReference type="GO" id="GO:0005886">
    <property type="term" value="C:plasma membrane"/>
    <property type="evidence" value="ECO:0007669"/>
    <property type="project" value="TreeGrafter"/>
</dbReference>
<keyword evidence="5 7" id="KW-0472">Membrane</keyword>
<dbReference type="eggNOG" id="KOG3660">
    <property type="taxonomic scope" value="Eukaryota"/>
</dbReference>
<feature type="transmembrane region" description="Helical" evidence="7">
    <location>
        <begin position="260"/>
        <end position="284"/>
    </location>
</feature>
<keyword evidence="3 7" id="KW-0812">Transmembrane</keyword>
<evidence type="ECO:0000256" key="6">
    <source>
        <dbReference type="SAM" id="MobiDB-lite"/>
    </source>
</evidence>
<keyword evidence="9" id="KW-1185">Reference proteome</keyword>
<dbReference type="PANTHER" id="PTHR11616">
    <property type="entry name" value="SODIUM/CHLORIDE DEPENDENT TRANSPORTER"/>
    <property type="match status" value="1"/>
</dbReference>
<gene>
    <name evidence="8" type="ORF">THAOC_09865</name>
</gene>
<dbReference type="InterPro" id="IPR000175">
    <property type="entry name" value="Na/ntran_symport"/>
</dbReference>
<proteinExistence type="predicted"/>
<feature type="transmembrane region" description="Helical" evidence="7">
    <location>
        <begin position="59"/>
        <end position="77"/>
    </location>
</feature>
<evidence type="ECO:0000256" key="7">
    <source>
        <dbReference type="SAM" id="Phobius"/>
    </source>
</evidence>
<dbReference type="AlphaFoldDB" id="K0SVD6"/>
<evidence type="ECO:0000256" key="4">
    <source>
        <dbReference type="ARBA" id="ARBA00022989"/>
    </source>
</evidence>
<protein>
    <submittedName>
        <fullName evidence="8">Uncharacterized protein</fullName>
    </submittedName>
</protein>
<evidence type="ECO:0000313" key="9">
    <source>
        <dbReference type="Proteomes" id="UP000266841"/>
    </source>
</evidence>
<feature type="transmembrane region" description="Helical" evidence="7">
    <location>
        <begin position="153"/>
        <end position="180"/>
    </location>
</feature>
<accession>K0SVD6</accession>
<evidence type="ECO:0000256" key="2">
    <source>
        <dbReference type="ARBA" id="ARBA00022448"/>
    </source>
</evidence>
<dbReference type="InterPro" id="IPR037272">
    <property type="entry name" value="SNS_sf"/>
</dbReference>
<dbReference type="PANTHER" id="PTHR11616:SF240">
    <property type="entry name" value="BLOATED TUBULES, ISOFORM B-RELATED"/>
    <property type="match status" value="1"/>
</dbReference>
<comment type="caution">
    <text evidence="8">The sequence shown here is derived from an EMBL/GenBank/DDBJ whole genome shotgun (WGS) entry which is preliminary data.</text>
</comment>
<sequence>MEPNVVSLTFIPPAHCLLSGLDRSLFMCRLRAGDLAKGSCTGTVLLGLFRVASQELTSCALPQIFFSLSICFGIMTAYASHQPRNSPAVMNACVIAISNSAFSFVSGFAVFATLGYLSNIEDKSISELNFSGFGLVFGSFPVALGTLPGGEHWIRLFFVMLFLLGIDSAFSFLEAFLVCLQDASSVMANIKPKTTCFIITMAAWLCSTLYATDAVSSRRTLAPQFWPASFGSAYRTHQQVCVVRHSFSIHCFFSNMGLDLALWAGFVGFALFFCIGMAFTLYLIKLQINAGAFGTIRSMLHDLLFRNMIDLKDDLSVVVGRIPLVWAVLIKFVIPPVLLALFSLGCAAKTSSGQTEFGHYGGYPGLPYQLLGILTVVFAGFLFFSSLIMPRLYDAFEKSESPVPTKDVTLRASATPVWRKSNETSEVTDEPADVNYTLEQTSPGEQAWTPKAPDDKAEQAVAEDVA</sequence>
<dbReference type="SUPFAM" id="SSF161070">
    <property type="entry name" value="SNF-like"/>
    <property type="match status" value="1"/>
</dbReference>
<evidence type="ECO:0000256" key="5">
    <source>
        <dbReference type="ARBA" id="ARBA00023136"/>
    </source>
</evidence>
<keyword evidence="4 7" id="KW-1133">Transmembrane helix</keyword>
<name>K0SVD6_THAOC</name>
<evidence type="ECO:0000256" key="1">
    <source>
        <dbReference type="ARBA" id="ARBA00004141"/>
    </source>
</evidence>